<name>A0A4S4NDG7_9APHY</name>
<gene>
    <name evidence="1" type="ORF">EUX98_g3</name>
</gene>
<protein>
    <submittedName>
        <fullName evidence="1">Uncharacterized protein</fullName>
    </submittedName>
</protein>
<dbReference type="EMBL" id="SGPM01000001">
    <property type="protein sequence ID" value="THH34050.1"/>
    <property type="molecule type" value="Genomic_DNA"/>
</dbReference>
<evidence type="ECO:0000313" key="2">
    <source>
        <dbReference type="Proteomes" id="UP000308730"/>
    </source>
</evidence>
<reference evidence="1 2" key="1">
    <citation type="submission" date="2019-02" db="EMBL/GenBank/DDBJ databases">
        <title>Genome sequencing of the rare red list fungi Antrodiella citrinella (Flaviporus citrinellus).</title>
        <authorList>
            <person name="Buettner E."/>
            <person name="Kellner H."/>
        </authorList>
    </citation>
    <scope>NUCLEOTIDE SEQUENCE [LARGE SCALE GENOMIC DNA]</scope>
    <source>
        <strain evidence="1 2">DSM 108506</strain>
    </source>
</reference>
<dbReference type="AlphaFoldDB" id="A0A4S4NDG7"/>
<organism evidence="1 2">
    <name type="scientific">Antrodiella citrinella</name>
    <dbReference type="NCBI Taxonomy" id="2447956"/>
    <lineage>
        <taxon>Eukaryota</taxon>
        <taxon>Fungi</taxon>
        <taxon>Dikarya</taxon>
        <taxon>Basidiomycota</taxon>
        <taxon>Agaricomycotina</taxon>
        <taxon>Agaricomycetes</taxon>
        <taxon>Polyporales</taxon>
        <taxon>Steccherinaceae</taxon>
        <taxon>Antrodiella</taxon>
    </lineage>
</organism>
<accession>A0A4S4NDG7</accession>
<keyword evidence="2" id="KW-1185">Reference proteome</keyword>
<proteinExistence type="predicted"/>
<dbReference type="Proteomes" id="UP000308730">
    <property type="component" value="Unassembled WGS sequence"/>
</dbReference>
<comment type="caution">
    <text evidence="1">The sequence shown here is derived from an EMBL/GenBank/DDBJ whole genome shotgun (WGS) entry which is preliminary data.</text>
</comment>
<sequence>MPAPVVFTTYVTSTWGTSSIISANGQAIGAVGSGGMQVSPTTITVTPAPTEVTVVVVSAETLTVTTTASGQTVVVTTTALSTMTSMSAFVGDDASGSSQFLPVNSAVSMQLSYPARFLLGTLFVLSLCFLF</sequence>
<evidence type="ECO:0000313" key="1">
    <source>
        <dbReference type="EMBL" id="THH34050.1"/>
    </source>
</evidence>